<keyword evidence="3" id="KW-1185">Reference proteome</keyword>
<dbReference type="Pfam" id="PF01889">
    <property type="entry name" value="DUF63"/>
    <property type="match status" value="1"/>
</dbReference>
<dbReference type="AlphaFoldDB" id="A0A100XXH0"/>
<feature type="transmembrane region" description="Helical" evidence="1">
    <location>
        <begin position="173"/>
        <end position="195"/>
    </location>
</feature>
<accession>A0A100XXH0</accession>
<evidence type="ECO:0000313" key="3">
    <source>
        <dbReference type="Proteomes" id="UP000053462"/>
    </source>
</evidence>
<dbReference type="STRING" id="227598.APY94_07665"/>
<keyword evidence="1" id="KW-0472">Membrane</keyword>
<dbReference type="EMBL" id="LLYW01000026">
    <property type="protein sequence ID" value="KUH32991.1"/>
    <property type="molecule type" value="Genomic_DNA"/>
</dbReference>
<dbReference type="Proteomes" id="UP000053462">
    <property type="component" value="Unassembled WGS sequence"/>
</dbReference>
<dbReference type="OrthoDB" id="84937at2157"/>
<feature type="transmembrane region" description="Helical" evidence="1">
    <location>
        <begin position="146"/>
        <end position="166"/>
    </location>
</feature>
<name>A0A100XXH0_9EURY</name>
<feature type="transmembrane region" description="Helical" evidence="1">
    <location>
        <begin position="122"/>
        <end position="140"/>
    </location>
</feature>
<dbReference type="PANTHER" id="PTHR40700">
    <property type="entry name" value="HYPOTHETICAL MEMBRANE PROTEIN, CONSERVED, DUF63 FAMILY"/>
    <property type="match status" value="1"/>
</dbReference>
<gene>
    <name evidence="2" type="ORF">APY94_07665</name>
</gene>
<reference evidence="2 3" key="1">
    <citation type="submission" date="2015-10" db="EMBL/GenBank/DDBJ databases">
        <title>Draft genome sequence of Thermococcus celericrescens strain DSM 17994.</title>
        <authorList>
            <person name="Hong S.-J."/>
            <person name="Park C.-E."/>
            <person name="Shin J.-H."/>
        </authorList>
    </citation>
    <scope>NUCLEOTIDE SEQUENCE [LARGE SCALE GENOMIC DNA]</scope>
    <source>
        <strain evidence="2 3">DSM 17994</strain>
    </source>
</reference>
<dbReference type="InterPro" id="IPR002749">
    <property type="entry name" value="DUF63"/>
</dbReference>
<evidence type="ECO:0000256" key="1">
    <source>
        <dbReference type="SAM" id="Phobius"/>
    </source>
</evidence>
<comment type="caution">
    <text evidence="2">The sequence shown here is derived from an EMBL/GenBank/DDBJ whole genome shotgun (WGS) entry which is preliminary data.</text>
</comment>
<dbReference type="PANTHER" id="PTHR40700:SF1">
    <property type="entry name" value="DUF63 DOMAIN-CONTAINING PROTEIN"/>
    <property type="match status" value="1"/>
</dbReference>
<feature type="transmembrane region" description="Helical" evidence="1">
    <location>
        <begin position="62"/>
        <end position="79"/>
    </location>
</feature>
<feature type="transmembrane region" description="Helical" evidence="1">
    <location>
        <begin position="32"/>
        <end position="50"/>
    </location>
</feature>
<feature type="transmembrane region" description="Helical" evidence="1">
    <location>
        <begin position="215"/>
        <end position="234"/>
    </location>
</feature>
<dbReference type="RefSeq" id="WP_058939074.1">
    <property type="nucleotide sequence ID" value="NZ_LLYW01000026.1"/>
</dbReference>
<proteinExistence type="predicted"/>
<sequence length="268" mass="30866">MLESLWNELWGFIYKYFWEPMFTRSGYNPVNTLVYALLLGFGVIYSYKYIIKPLRIKVDERLFLAVTPMVIFGSTVRALVDGGVLPKNPLILTPGIFFTAFVLILPALAADAKMGTYPKITTAWGALLALWANYLLVINAKSWEPYGLTLIHTAVSFAAVFAFYRWRPFDRLYLYPVLAHYFDIASTVVAIHFYGYREVHWLENILVNHLGAYSYYPWITLILVVVYYGLKYLVPDEEERRFWYLAIYILGLGPAIRDPAQLVLQIGG</sequence>
<protein>
    <submittedName>
        <fullName evidence="2">ABC transporter permease</fullName>
    </submittedName>
</protein>
<organism evidence="2 3">
    <name type="scientific">Thermococcus celericrescens</name>
    <dbReference type="NCBI Taxonomy" id="227598"/>
    <lineage>
        <taxon>Archaea</taxon>
        <taxon>Methanobacteriati</taxon>
        <taxon>Methanobacteriota</taxon>
        <taxon>Thermococci</taxon>
        <taxon>Thermococcales</taxon>
        <taxon>Thermococcaceae</taxon>
        <taxon>Thermococcus</taxon>
    </lineage>
</organism>
<keyword evidence="1" id="KW-1133">Transmembrane helix</keyword>
<evidence type="ECO:0000313" key="2">
    <source>
        <dbReference type="EMBL" id="KUH32991.1"/>
    </source>
</evidence>
<keyword evidence="1" id="KW-0812">Transmembrane</keyword>
<feature type="transmembrane region" description="Helical" evidence="1">
    <location>
        <begin position="91"/>
        <end position="110"/>
    </location>
</feature>